<feature type="domain" description="DALR anticodon binding" evidence="12">
    <location>
        <begin position="586"/>
        <end position="689"/>
    </location>
</feature>
<dbReference type="HOGENOM" id="CLU_007220_2_2_6"/>
<comment type="similarity">
    <text evidence="2 11">Belongs to the class-II aminoacyl-tRNA synthetase family.</text>
</comment>
<dbReference type="AlphaFoldDB" id="D8KAR9"/>
<dbReference type="eggNOG" id="COG0751">
    <property type="taxonomic scope" value="Bacteria"/>
</dbReference>
<dbReference type="KEGG" id="nwa:Nwat_2730"/>
<dbReference type="SMART" id="SM00836">
    <property type="entry name" value="DALR_1"/>
    <property type="match status" value="1"/>
</dbReference>
<evidence type="ECO:0000256" key="5">
    <source>
        <dbReference type="ARBA" id="ARBA00022598"/>
    </source>
</evidence>
<keyword evidence="4 11" id="KW-0963">Cytoplasm</keyword>
<dbReference type="GO" id="GO:0004814">
    <property type="term" value="F:arginine-tRNA ligase activity"/>
    <property type="evidence" value="ECO:0007669"/>
    <property type="project" value="InterPro"/>
</dbReference>
<dbReference type="PRINTS" id="PR01045">
    <property type="entry name" value="TRNASYNTHGB"/>
</dbReference>
<dbReference type="STRING" id="105559.Nwat_2730"/>
<dbReference type="SUPFAM" id="SSF47323">
    <property type="entry name" value="Anticodon-binding domain of a subclass of class I aminoacyl-tRNA synthetases"/>
    <property type="match status" value="1"/>
</dbReference>
<evidence type="ECO:0000256" key="6">
    <source>
        <dbReference type="ARBA" id="ARBA00022741"/>
    </source>
</evidence>
<organism evidence="13 14">
    <name type="scientific">Nitrosococcus watsoni (strain C-113)</name>
    <dbReference type="NCBI Taxonomy" id="105559"/>
    <lineage>
        <taxon>Bacteria</taxon>
        <taxon>Pseudomonadati</taxon>
        <taxon>Pseudomonadota</taxon>
        <taxon>Gammaproteobacteria</taxon>
        <taxon>Chromatiales</taxon>
        <taxon>Chromatiaceae</taxon>
        <taxon>Nitrosococcus</taxon>
    </lineage>
</organism>
<sequence length="691" mass="77064">MTETRDLLIEIGTEELPPKALRKLSESLLQELGRGLQAAGLIYADLKGYGAPRRLAVWVQALTVSQPEQVLERRGPALAAAVNEEGKPTAAARGFAGSCGVPVEALESLKNEKGAWLVYRQRRQGAPTRELLPTILAQVLHGLPIPKPMRWSDLPGEFIRPVHWLVLLFGEEVIPATLLGVQAGRETWGHRFHHPESLYLTEPAVYASLLETEGKVLADFTARREAIYAQVVAAAQQMGGKALIEEALLDEVTGLVEWPMALAGRFDEDFLKLPEEVLIATMQDHQKYFPVQDEQGHLLPCFITVCNIESQCPEAVVEGNERVIRPRLTDAAFFYTTDRKESLVSRRERLKKITFQEKLGTVFERTERLAKLAGHIAKDIGGNGDWARRAGLLSKCDLVTEMVTEFPELQGSMGRYYALHDKEPQEVAEALREQYLPRFAGDVLPCTAPGQALSLADRLDTLVGLFGTGTPPSGDKDPYGLRRAALGVLRIIIESELALDLPSLLKLACETYHDRLTENNTAAHVYAYLLERLRGYYLEAGFRPDEIEAVLAVRPDQPLDFDRRLKAVASFRKLPEAESLSAANKRIRNILRKSGERLPAQIESDLLQDSAEQTLAAQMYGLEREVVPLLERQDHRATLTALAGLRSAVDQFFDEVMVMVEDPKLRANRLALLERLQTLFLQVADISRLQV</sequence>
<evidence type="ECO:0000256" key="1">
    <source>
        <dbReference type="ARBA" id="ARBA00004496"/>
    </source>
</evidence>
<evidence type="ECO:0000256" key="11">
    <source>
        <dbReference type="HAMAP-Rule" id="MF_00255"/>
    </source>
</evidence>
<dbReference type="InterPro" id="IPR008909">
    <property type="entry name" value="DALR_anticod-bd"/>
</dbReference>
<evidence type="ECO:0000259" key="12">
    <source>
        <dbReference type="SMART" id="SM00836"/>
    </source>
</evidence>
<dbReference type="PANTHER" id="PTHR30075:SF2">
    <property type="entry name" value="GLYCINE--TRNA LIGASE, CHLOROPLASTIC_MITOCHONDRIAL 2"/>
    <property type="match status" value="1"/>
</dbReference>
<keyword evidence="6 11" id="KW-0547">Nucleotide-binding</keyword>
<dbReference type="Proteomes" id="UP000000393">
    <property type="component" value="Chromosome"/>
</dbReference>
<dbReference type="Pfam" id="PF05746">
    <property type="entry name" value="DALR_1"/>
    <property type="match status" value="1"/>
</dbReference>
<dbReference type="InterPro" id="IPR006194">
    <property type="entry name" value="Gly-tRNA-synth_heterodimer"/>
</dbReference>
<evidence type="ECO:0000313" key="14">
    <source>
        <dbReference type="Proteomes" id="UP000000393"/>
    </source>
</evidence>
<dbReference type="EC" id="6.1.1.14" evidence="11"/>
<dbReference type="InterPro" id="IPR009080">
    <property type="entry name" value="tRNAsynth_Ia_anticodon-bd"/>
</dbReference>
<dbReference type="InterPro" id="IPR015944">
    <property type="entry name" value="Gly-tRNA-synth_bsu"/>
</dbReference>
<protein>
    <recommendedName>
        <fullName evidence="11">Glycine--tRNA ligase beta subunit</fullName>
        <ecNumber evidence="11">6.1.1.14</ecNumber>
    </recommendedName>
    <alternativeName>
        <fullName evidence="11">Glycyl-tRNA synthetase beta subunit</fullName>
        <shortName evidence="11">GlyRS</shortName>
    </alternativeName>
</protein>
<dbReference type="EMBL" id="CP002086">
    <property type="protein sequence ID" value="ADJ29496.1"/>
    <property type="molecule type" value="Genomic_DNA"/>
</dbReference>
<evidence type="ECO:0000256" key="4">
    <source>
        <dbReference type="ARBA" id="ARBA00022490"/>
    </source>
</evidence>
<gene>
    <name evidence="11" type="primary">glyS</name>
    <name evidence="13" type="ordered locus">Nwat_2730</name>
</gene>
<comment type="catalytic activity">
    <reaction evidence="10 11">
        <text>tRNA(Gly) + glycine + ATP = glycyl-tRNA(Gly) + AMP + diphosphate</text>
        <dbReference type="Rhea" id="RHEA:16013"/>
        <dbReference type="Rhea" id="RHEA-COMP:9664"/>
        <dbReference type="Rhea" id="RHEA-COMP:9683"/>
        <dbReference type="ChEBI" id="CHEBI:30616"/>
        <dbReference type="ChEBI" id="CHEBI:33019"/>
        <dbReference type="ChEBI" id="CHEBI:57305"/>
        <dbReference type="ChEBI" id="CHEBI:78442"/>
        <dbReference type="ChEBI" id="CHEBI:78522"/>
        <dbReference type="ChEBI" id="CHEBI:456215"/>
        <dbReference type="EC" id="6.1.1.14"/>
    </reaction>
</comment>
<accession>D8KAR9</accession>
<dbReference type="Pfam" id="PF02092">
    <property type="entry name" value="tRNA_synt_2f"/>
    <property type="match status" value="1"/>
</dbReference>
<name>D8KAR9_NITWC</name>
<dbReference type="NCBIfam" id="TIGR00211">
    <property type="entry name" value="glyS"/>
    <property type="match status" value="1"/>
</dbReference>
<keyword evidence="9 11" id="KW-0030">Aminoacyl-tRNA synthetase</keyword>
<evidence type="ECO:0000256" key="7">
    <source>
        <dbReference type="ARBA" id="ARBA00022840"/>
    </source>
</evidence>
<dbReference type="GO" id="GO:0005829">
    <property type="term" value="C:cytosol"/>
    <property type="evidence" value="ECO:0007669"/>
    <property type="project" value="TreeGrafter"/>
</dbReference>
<keyword evidence="7 11" id="KW-0067">ATP-binding</keyword>
<dbReference type="GO" id="GO:0006420">
    <property type="term" value="P:arginyl-tRNA aminoacylation"/>
    <property type="evidence" value="ECO:0007669"/>
    <property type="project" value="InterPro"/>
</dbReference>
<reference evidence="13 14" key="1">
    <citation type="submission" date="2010-06" db="EMBL/GenBank/DDBJ databases">
        <title>Complete sequence of chromosome of Nitrosococcus watsoni C-113.</title>
        <authorList>
            <consortium name="US DOE Joint Genome Institute"/>
            <person name="Lucas S."/>
            <person name="Copeland A."/>
            <person name="Lapidus A."/>
            <person name="Cheng J.-F."/>
            <person name="Bruce D."/>
            <person name="Goodwin L."/>
            <person name="Pitluck S."/>
            <person name="Malfatti S.A."/>
            <person name="Chain P.S.G."/>
            <person name="Land M."/>
            <person name="Hauser L."/>
            <person name="Kyrpides N."/>
            <person name="Ivanova N."/>
            <person name="Cambell M.A."/>
            <person name="Heidelberg J.F."/>
            <person name="Klotz M.G."/>
            <person name="Woyke T."/>
        </authorList>
    </citation>
    <scope>NUCLEOTIDE SEQUENCE [LARGE SCALE GENOMIC DNA]</scope>
    <source>
        <strain evidence="13 14">C-113</strain>
    </source>
</reference>
<proteinExistence type="inferred from homology"/>
<dbReference type="GO" id="GO:0005524">
    <property type="term" value="F:ATP binding"/>
    <property type="evidence" value="ECO:0007669"/>
    <property type="project" value="UniProtKB-UniRule"/>
</dbReference>
<dbReference type="GO" id="GO:0004820">
    <property type="term" value="F:glycine-tRNA ligase activity"/>
    <property type="evidence" value="ECO:0007669"/>
    <property type="project" value="UniProtKB-UniRule"/>
</dbReference>
<dbReference type="SUPFAM" id="SSF109604">
    <property type="entry name" value="HD-domain/PDEase-like"/>
    <property type="match status" value="1"/>
</dbReference>
<dbReference type="GO" id="GO:0006426">
    <property type="term" value="P:glycyl-tRNA aminoacylation"/>
    <property type="evidence" value="ECO:0007669"/>
    <property type="project" value="UniProtKB-UniRule"/>
</dbReference>
<evidence type="ECO:0000256" key="10">
    <source>
        <dbReference type="ARBA" id="ARBA00047937"/>
    </source>
</evidence>
<evidence type="ECO:0000313" key="13">
    <source>
        <dbReference type="EMBL" id="ADJ29496.1"/>
    </source>
</evidence>
<evidence type="ECO:0000256" key="9">
    <source>
        <dbReference type="ARBA" id="ARBA00023146"/>
    </source>
</evidence>
<comment type="subcellular location">
    <subcellularLocation>
        <location evidence="1 11">Cytoplasm</location>
    </subcellularLocation>
</comment>
<dbReference type="PANTHER" id="PTHR30075">
    <property type="entry name" value="GLYCYL-TRNA SYNTHETASE"/>
    <property type="match status" value="1"/>
</dbReference>
<dbReference type="OrthoDB" id="9775440at2"/>
<dbReference type="HAMAP" id="MF_00255">
    <property type="entry name" value="Gly_tRNA_synth_beta"/>
    <property type="match status" value="1"/>
</dbReference>
<keyword evidence="5 11" id="KW-0436">Ligase</keyword>
<dbReference type="PROSITE" id="PS50861">
    <property type="entry name" value="AA_TRNA_LIGASE_II_GLYAB"/>
    <property type="match status" value="1"/>
</dbReference>
<comment type="subunit">
    <text evidence="3 11">Tetramer of two alpha and two beta subunits.</text>
</comment>
<keyword evidence="14" id="KW-1185">Reference proteome</keyword>
<evidence type="ECO:0000256" key="3">
    <source>
        <dbReference type="ARBA" id="ARBA00011209"/>
    </source>
</evidence>
<dbReference type="RefSeq" id="WP_013221562.1">
    <property type="nucleotide sequence ID" value="NC_014315.1"/>
</dbReference>
<dbReference type="Gene3D" id="1.10.730.10">
    <property type="entry name" value="Isoleucyl-tRNA Synthetase, Domain 1"/>
    <property type="match status" value="1"/>
</dbReference>
<evidence type="ECO:0000256" key="2">
    <source>
        <dbReference type="ARBA" id="ARBA00008226"/>
    </source>
</evidence>
<keyword evidence="8 11" id="KW-0648">Protein biosynthesis</keyword>
<evidence type="ECO:0000256" key="8">
    <source>
        <dbReference type="ARBA" id="ARBA00022917"/>
    </source>
</evidence>